<proteinExistence type="predicted"/>
<sequence length="137" mass="15759">MVTGKQVLWGTYSRPHLSRQNCTPYYTIKDCLEEQADASTTQCGLQRTRPFSPQCYTNMLSDCKELLANQVADTLAKQGSRMSEANYFVHWTVPPLFVARKLEVGTLFIRLTRPLHRTICTFEFVSNWSLTDRSSEK</sequence>
<comment type="caution">
    <text evidence="1">The sequence shown here is derived from an EMBL/GenBank/DDBJ whole genome shotgun (WGS) entry which is preliminary data.</text>
</comment>
<gene>
    <name evidence="1" type="ORF">H5410_060025</name>
</gene>
<accession>A0A9J5W3Z4</accession>
<name>A0A9J5W3Z4_SOLCO</name>
<dbReference type="EMBL" id="JACXVP010000012">
    <property type="protein sequence ID" value="KAG5570259.1"/>
    <property type="molecule type" value="Genomic_DNA"/>
</dbReference>
<dbReference type="AlphaFoldDB" id="A0A9J5W3Z4"/>
<evidence type="ECO:0000313" key="1">
    <source>
        <dbReference type="EMBL" id="KAG5570259.1"/>
    </source>
</evidence>
<dbReference type="Proteomes" id="UP000824120">
    <property type="component" value="Chromosome 12"/>
</dbReference>
<keyword evidence="2" id="KW-1185">Reference proteome</keyword>
<dbReference type="OrthoDB" id="1306118at2759"/>
<evidence type="ECO:0000313" key="2">
    <source>
        <dbReference type="Proteomes" id="UP000824120"/>
    </source>
</evidence>
<reference evidence="1 2" key="1">
    <citation type="submission" date="2020-09" db="EMBL/GenBank/DDBJ databases">
        <title>De no assembly of potato wild relative species, Solanum commersonii.</title>
        <authorList>
            <person name="Cho K."/>
        </authorList>
    </citation>
    <scope>NUCLEOTIDE SEQUENCE [LARGE SCALE GENOMIC DNA]</scope>
    <source>
        <strain evidence="1">LZ3.2</strain>
        <tissue evidence="1">Leaf</tissue>
    </source>
</reference>
<protein>
    <submittedName>
        <fullName evidence="1">Uncharacterized protein</fullName>
    </submittedName>
</protein>
<organism evidence="1 2">
    <name type="scientific">Solanum commersonii</name>
    <name type="common">Commerson's wild potato</name>
    <name type="synonym">Commerson's nightshade</name>
    <dbReference type="NCBI Taxonomy" id="4109"/>
    <lineage>
        <taxon>Eukaryota</taxon>
        <taxon>Viridiplantae</taxon>
        <taxon>Streptophyta</taxon>
        <taxon>Embryophyta</taxon>
        <taxon>Tracheophyta</taxon>
        <taxon>Spermatophyta</taxon>
        <taxon>Magnoliopsida</taxon>
        <taxon>eudicotyledons</taxon>
        <taxon>Gunneridae</taxon>
        <taxon>Pentapetalae</taxon>
        <taxon>asterids</taxon>
        <taxon>lamiids</taxon>
        <taxon>Solanales</taxon>
        <taxon>Solanaceae</taxon>
        <taxon>Solanoideae</taxon>
        <taxon>Solaneae</taxon>
        <taxon>Solanum</taxon>
    </lineage>
</organism>